<dbReference type="PaxDb" id="3218-PP1S102_73V6.1"/>
<sequence length="70" mass="7857">MDRSFVDSIRFLRNACLFLTSPEPRHRSCLGKSDGFVGDSASLSFFDKEAMLFDEACCNIFNGPFLILCP</sequence>
<protein>
    <submittedName>
        <fullName evidence="1 2">Uncharacterized protein</fullName>
    </submittedName>
</protein>
<reference evidence="1 3" key="2">
    <citation type="journal article" date="2018" name="Plant J.">
        <title>The Physcomitrella patens chromosome-scale assembly reveals moss genome structure and evolution.</title>
        <authorList>
            <person name="Lang D."/>
            <person name="Ullrich K.K."/>
            <person name="Murat F."/>
            <person name="Fuchs J."/>
            <person name="Jenkins J."/>
            <person name="Haas F.B."/>
            <person name="Piednoel M."/>
            <person name="Gundlach H."/>
            <person name="Van Bel M."/>
            <person name="Meyberg R."/>
            <person name="Vives C."/>
            <person name="Morata J."/>
            <person name="Symeonidi A."/>
            <person name="Hiss M."/>
            <person name="Muchero W."/>
            <person name="Kamisugi Y."/>
            <person name="Saleh O."/>
            <person name="Blanc G."/>
            <person name="Decker E.L."/>
            <person name="van Gessel N."/>
            <person name="Grimwood J."/>
            <person name="Hayes R.D."/>
            <person name="Graham S.W."/>
            <person name="Gunter L.E."/>
            <person name="McDaniel S.F."/>
            <person name="Hoernstein S.N.W."/>
            <person name="Larsson A."/>
            <person name="Li F.W."/>
            <person name="Perroud P.F."/>
            <person name="Phillips J."/>
            <person name="Ranjan P."/>
            <person name="Rokshar D.S."/>
            <person name="Rothfels C.J."/>
            <person name="Schneider L."/>
            <person name="Shu S."/>
            <person name="Stevenson D.W."/>
            <person name="Thummler F."/>
            <person name="Tillich M."/>
            <person name="Villarreal Aguilar J.C."/>
            <person name="Widiez T."/>
            <person name="Wong G.K."/>
            <person name="Wymore A."/>
            <person name="Zhang Y."/>
            <person name="Zimmer A.D."/>
            <person name="Quatrano R.S."/>
            <person name="Mayer K.F.X."/>
            <person name="Goodstein D."/>
            <person name="Casacuberta J.M."/>
            <person name="Vandepoele K."/>
            <person name="Reski R."/>
            <person name="Cuming A.C."/>
            <person name="Tuskan G.A."/>
            <person name="Maumus F."/>
            <person name="Salse J."/>
            <person name="Schmutz J."/>
            <person name="Rensing S.A."/>
        </authorList>
    </citation>
    <scope>NUCLEOTIDE SEQUENCE [LARGE SCALE GENOMIC DNA]</scope>
    <source>
        <strain evidence="2 3">cv. Gransden 2004</strain>
    </source>
</reference>
<reference evidence="1 3" key="1">
    <citation type="journal article" date="2008" name="Science">
        <title>The Physcomitrella genome reveals evolutionary insights into the conquest of land by plants.</title>
        <authorList>
            <person name="Rensing S."/>
            <person name="Lang D."/>
            <person name="Zimmer A."/>
            <person name="Terry A."/>
            <person name="Salamov A."/>
            <person name="Shapiro H."/>
            <person name="Nishiyama T."/>
            <person name="Perroud P.-F."/>
            <person name="Lindquist E."/>
            <person name="Kamisugi Y."/>
            <person name="Tanahashi T."/>
            <person name="Sakakibara K."/>
            <person name="Fujita T."/>
            <person name="Oishi K."/>
            <person name="Shin-I T."/>
            <person name="Kuroki Y."/>
            <person name="Toyoda A."/>
            <person name="Suzuki Y."/>
            <person name="Hashimoto A."/>
            <person name="Yamaguchi K."/>
            <person name="Sugano A."/>
            <person name="Kohara Y."/>
            <person name="Fujiyama A."/>
            <person name="Anterola A."/>
            <person name="Aoki S."/>
            <person name="Ashton N."/>
            <person name="Barbazuk W.B."/>
            <person name="Barker E."/>
            <person name="Bennetzen J."/>
            <person name="Bezanilla M."/>
            <person name="Blankenship R."/>
            <person name="Cho S.H."/>
            <person name="Dutcher S."/>
            <person name="Estelle M."/>
            <person name="Fawcett J.A."/>
            <person name="Gundlach H."/>
            <person name="Hanada K."/>
            <person name="Heyl A."/>
            <person name="Hicks K.A."/>
            <person name="Hugh J."/>
            <person name="Lohr M."/>
            <person name="Mayer K."/>
            <person name="Melkozernov A."/>
            <person name="Murata T."/>
            <person name="Nelson D."/>
            <person name="Pils B."/>
            <person name="Prigge M."/>
            <person name="Reiss B."/>
            <person name="Renner T."/>
            <person name="Rombauts S."/>
            <person name="Rushton P."/>
            <person name="Sanderfoot A."/>
            <person name="Schween G."/>
            <person name="Shiu S.-H."/>
            <person name="Stueber K."/>
            <person name="Theodoulou F.L."/>
            <person name="Tu H."/>
            <person name="Van de Peer Y."/>
            <person name="Verrier P.J."/>
            <person name="Waters E."/>
            <person name="Wood A."/>
            <person name="Yang L."/>
            <person name="Cove D."/>
            <person name="Cuming A."/>
            <person name="Hasebe M."/>
            <person name="Lucas S."/>
            <person name="Mishler D.B."/>
            <person name="Reski R."/>
            <person name="Grigoriev I."/>
            <person name="Quatrano R.S."/>
            <person name="Boore J.L."/>
        </authorList>
    </citation>
    <scope>NUCLEOTIDE SEQUENCE [LARGE SCALE GENOMIC DNA]</scope>
    <source>
        <strain evidence="2 3">cv. Gransden 2004</strain>
    </source>
</reference>
<evidence type="ECO:0000313" key="3">
    <source>
        <dbReference type="Proteomes" id="UP000006727"/>
    </source>
</evidence>
<keyword evidence="3" id="KW-1185">Reference proteome</keyword>
<dbReference type="Proteomes" id="UP000006727">
    <property type="component" value="Chromosome 4"/>
</dbReference>
<dbReference type="EMBL" id="ABEU02000004">
    <property type="protein sequence ID" value="PNR56061.1"/>
    <property type="molecule type" value="Genomic_DNA"/>
</dbReference>
<evidence type="ECO:0000313" key="2">
    <source>
        <dbReference type="EnsemblPlants" id="PAC:32920515.CDS.1"/>
    </source>
</evidence>
<organism evidence="1">
    <name type="scientific">Physcomitrium patens</name>
    <name type="common">Spreading-leaved earth moss</name>
    <name type="synonym">Physcomitrella patens</name>
    <dbReference type="NCBI Taxonomy" id="3218"/>
    <lineage>
        <taxon>Eukaryota</taxon>
        <taxon>Viridiplantae</taxon>
        <taxon>Streptophyta</taxon>
        <taxon>Embryophyta</taxon>
        <taxon>Bryophyta</taxon>
        <taxon>Bryophytina</taxon>
        <taxon>Bryopsida</taxon>
        <taxon>Funariidae</taxon>
        <taxon>Funariales</taxon>
        <taxon>Funariaceae</taxon>
        <taxon>Physcomitrium</taxon>
    </lineage>
</organism>
<evidence type="ECO:0000313" key="1">
    <source>
        <dbReference type="EMBL" id="PNR56061.1"/>
    </source>
</evidence>
<accession>A0A2K1KQM8</accession>
<dbReference type="EnsemblPlants" id="Pp3c4_30689V3.1">
    <property type="protein sequence ID" value="PAC:32920515.CDS.1"/>
    <property type="gene ID" value="Pp3c4_30689"/>
</dbReference>
<reference evidence="2" key="3">
    <citation type="submission" date="2020-12" db="UniProtKB">
        <authorList>
            <consortium name="EnsemblPlants"/>
        </authorList>
    </citation>
    <scope>IDENTIFICATION</scope>
</reference>
<dbReference type="AlphaFoldDB" id="A0A2K1KQM8"/>
<dbReference type="InParanoid" id="A0A2K1KQM8"/>
<dbReference type="Gramene" id="Pp3c4_30689V3.1">
    <property type="protein sequence ID" value="PAC:32920515.CDS.1"/>
    <property type="gene ID" value="Pp3c4_30689"/>
</dbReference>
<gene>
    <name evidence="1" type="ORF">PHYPA_006958</name>
</gene>
<name>A0A2K1KQM8_PHYPA</name>
<proteinExistence type="predicted"/>